<evidence type="ECO:0000256" key="1">
    <source>
        <dbReference type="SAM" id="MobiDB-lite"/>
    </source>
</evidence>
<name>A0A8H3WBY4_9PEZI</name>
<gene>
    <name evidence="2" type="ORF">GQ607_007480</name>
</gene>
<organism evidence="2 3">
    <name type="scientific">Colletotrichum asianum</name>
    <dbReference type="NCBI Taxonomy" id="702518"/>
    <lineage>
        <taxon>Eukaryota</taxon>
        <taxon>Fungi</taxon>
        <taxon>Dikarya</taxon>
        <taxon>Ascomycota</taxon>
        <taxon>Pezizomycotina</taxon>
        <taxon>Sordariomycetes</taxon>
        <taxon>Hypocreomycetidae</taxon>
        <taxon>Glomerellales</taxon>
        <taxon>Glomerellaceae</taxon>
        <taxon>Colletotrichum</taxon>
        <taxon>Colletotrichum gloeosporioides species complex</taxon>
    </lineage>
</organism>
<feature type="region of interest" description="Disordered" evidence="1">
    <location>
        <begin position="193"/>
        <end position="212"/>
    </location>
</feature>
<evidence type="ECO:0000313" key="2">
    <source>
        <dbReference type="EMBL" id="KAF0325153.1"/>
    </source>
</evidence>
<feature type="region of interest" description="Disordered" evidence="1">
    <location>
        <begin position="360"/>
        <end position="385"/>
    </location>
</feature>
<accession>A0A8H3WBY4</accession>
<dbReference type="AlphaFoldDB" id="A0A8H3WBY4"/>
<sequence length="609" mass="68770">MDSKPCSSAAPERKEGRRIMNGQESASDTISKIRRGVHTVWGGIGANEERQLRDVLQRLVDDLDGLEKNLSGTAKRLREDDKSAIDTKRYKTDPSSEEPTLRSMHLVSPPHIPASDHCKIEKIEDDDQLHRTTSFNPVIDLTSDTTSDEESRQDSKTHMLNASLAPEATANEPDGHENDKHAILRLLPREEYGDSSDEETQENTVKPHGAHQDKSLNAIEAWFRYKVHNGHEVLGLLALIDFHESNPDKCKVGRKICRNLRRKVEVAEQSMGCDWEKTVGPLARAVSAHLADAGENLEDVLERFQDHAKEIEPKPDFDDLMLDNAEYIDRFRPLEKHHVYSTGVERLPTPTSNFFLPDSQTTLRSSSCRPHLSPPIAARTPNKAEHSQDLLDLINASTVSRGQQAIYTPGSSSQKDNMGSSRMFSEPKKVHWDIEKETDADSGKNLSGDRSEASDEDDSDEESDQESESDGDEYSDEDDNGEDTEDDHGCTNVRVNQRQMHFLKDILEDHGQQEGPDSCCSGEHEDLEHDLDMCEAFADEMAGEMMIARVAYDIAKHFYEFGFSPRKTLKSYITSGKNCEWDPWGKEELVAAGKLKPWFRERAWYSDKH</sequence>
<dbReference type="Proteomes" id="UP000434172">
    <property type="component" value="Unassembled WGS sequence"/>
</dbReference>
<reference evidence="2 3" key="1">
    <citation type="submission" date="2019-12" db="EMBL/GenBank/DDBJ databases">
        <title>A genome sequence resource for the geographically widespread anthracnose pathogen Colletotrichum asianum.</title>
        <authorList>
            <person name="Meng Y."/>
        </authorList>
    </citation>
    <scope>NUCLEOTIDE SEQUENCE [LARGE SCALE GENOMIC DNA]</scope>
    <source>
        <strain evidence="2 3">ICMP 18580</strain>
    </source>
</reference>
<evidence type="ECO:0000313" key="3">
    <source>
        <dbReference type="Proteomes" id="UP000434172"/>
    </source>
</evidence>
<comment type="caution">
    <text evidence="2">The sequence shown here is derived from an EMBL/GenBank/DDBJ whole genome shotgun (WGS) entry which is preliminary data.</text>
</comment>
<protein>
    <submittedName>
        <fullName evidence="2">Uncharacterized protein</fullName>
    </submittedName>
</protein>
<feature type="region of interest" description="Disordered" evidence="1">
    <location>
        <begin position="129"/>
        <end position="157"/>
    </location>
</feature>
<feature type="region of interest" description="Disordered" evidence="1">
    <location>
        <begin position="74"/>
        <end position="114"/>
    </location>
</feature>
<feature type="compositionally biased region" description="Basic and acidic residues" evidence="1">
    <location>
        <begin position="425"/>
        <end position="453"/>
    </location>
</feature>
<feature type="region of interest" description="Disordered" evidence="1">
    <location>
        <begin position="406"/>
        <end position="492"/>
    </location>
</feature>
<proteinExistence type="predicted"/>
<dbReference type="OrthoDB" id="4838259at2759"/>
<feature type="compositionally biased region" description="Polar residues" evidence="1">
    <location>
        <begin position="406"/>
        <end position="423"/>
    </location>
</feature>
<keyword evidence="3" id="KW-1185">Reference proteome</keyword>
<dbReference type="EMBL" id="WOWK01000038">
    <property type="protein sequence ID" value="KAF0325153.1"/>
    <property type="molecule type" value="Genomic_DNA"/>
</dbReference>
<feature type="region of interest" description="Disordered" evidence="1">
    <location>
        <begin position="1"/>
        <end position="31"/>
    </location>
</feature>
<feature type="compositionally biased region" description="Basic and acidic residues" evidence="1">
    <location>
        <begin position="76"/>
        <end position="94"/>
    </location>
</feature>
<feature type="compositionally biased region" description="Acidic residues" evidence="1">
    <location>
        <begin position="454"/>
        <end position="486"/>
    </location>
</feature>